<organism evidence="1 2">
    <name type="scientific">Rhodococcus erythropolis</name>
    <name type="common">Arthrobacter picolinophilus</name>
    <dbReference type="NCBI Taxonomy" id="1833"/>
    <lineage>
        <taxon>Bacteria</taxon>
        <taxon>Bacillati</taxon>
        <taxon>Actinomycetota</taxon>
        <taxon>Actinomycetes</taxon>
        <taxon>Mycobacteriales</taxon>
        <taxon>Nocardiaceae</taxon>
        <taxon>Rhodococcus</taxon>
        <taxon>Rhodococcus erythropolis group</taxon>
    </lineage>
</organism>
<evidence type="ECO:0000313" key="1">
    <source>
        <dbReference type="EMBL" id="MBH5143671.1"/>
    </source>
</evidence>
<evidence type="ECO:0000313" key="2">
    <source>
        <dbReference type="Proteomes" id="UP000627573"/>
    </source>
</evidence>
<accession>A0A0E4AFR1</accession>
<sequence>MKTEEEERLIAHAVTRLSVKYPSISADVVADAVASAHAHFDGHKVRDFVPLLVERMAGEKLSSLVAS</sequence>
<keyword evidence="2" id="KW-1185">Reference proteome</keyword>
<dbReference type="RefSeq" id="WP_019750074.1">
    <property type="nucleotide sequence ID" value="NZ_BHXB01000003.1"/>
</dbReference>
<proteinExistence type="predicted"/>
<dbReference type="KEGG" id="reb:XU06_30690"/>
<dbReference type="EMBL" id="JAECSB010000043">
    <property type="protein sequence ID" value="MBH5143671.1"/>
    <property type="molecule type" value="Genomic_DNA"/>
</dbReference>
<dbReference type="Proteomes" id="UP000627573">
    <property type="component" value="Unassembled WGS sequence"/>
</dbReference>
<gene>
    <name evidence="1" type="ORF">I3517_13740</name>
</gene>
<dbReference type="NCBIfam" id="NF046112">
    <property type="entry name" value="MSMEG_6209_Nter"/>
    <property type="match status" value="1"/>
</dbReference>
<protein>
    <submittedName>
        <fullName evidence="1">Uncharacterized protein</fullName>
    </submittedName>
</protein>
<name>A0A0E4AFR1_RHOER</name>
<reference evidence="1 2" key="1">
    <citation type="submission" date="2020-12" db="EMBL/GenBank/DDBJ databases">
        <title>Draft genome sequence of furan degrading bacterial strain FUR100.</title>
        <authorList>
            <person name="Woiski C."/>
        </authorList>
    </citation>
    <scope>NUCLEOTIDE SEQUENCE [LARGE SCALE GENOMIC DNA]</scope>
    <source>
        <strain evidence="1 2">FUR100</strain>
    </source>
</reference>
<dbReference type="Gene3D" id="1.10.8.1060">
    <property type="entry name" value="Corynebacterium glutamicum thioredoxin-dependent arsenate reductase, N-terminal domain"/>
    <property type="match status" value="1"/>
</dbReference>
<dbReference type="AlphaFoldDB" id="A0A0E4AFR1"/>
<comment type="caution">
    <text evidence="1">The sequence shown here is derived from an EMBL/GenBank/DDBJ whole genome shotgun (WGS) entry which is preliminary data.</text>
</comment>